<evidence type="ECO:0000256" key="4">
    <source>
        <dbReference type="PROSITE-ProRule" id="PRU00335"/>
    </source>
</evidence>
<reference evidence="7" key="2">
    <citation type="submission" date="2016-01" db="EMBL/GenBank/DDBJ databases">
        <title>Draft Genome Sequence of Paenibacillus amylolyticus Heshi-A3 that Was Isolated from Fermented Rice Bran with Aging Salted Mackerel, Which Was Named Heshiko as Traditional Fermented Seafood in Japan.</title>
        <authorList>
            <person name="Akuzawa S."/>
            <person name="Nakagawa J."/>
            <person name="Kanekatsu T."/>
            <person name="Kubota E."/>
            <person name="Ohtake R."/>
            <person name="Suzuki T."/>
            <person name="Kanesaki Y."/>
        </authorList>
    </citation>
    <scope>NUCLEOTIDE SEQUENCE [LARGE SCALE GENOMIC DNA]</scope>
    <source>
        <strain evidence="7">Heshi-A3</strain>
    </source>
</reference>
<dbReference type="RefSeq" id="WP_062836934.1">
    <property type="nucleotide sequence ID" value="NZ_BCNV01000005.1"/>
</dbReference>
<dbReference type="Proteomes" id="UP000069697">
    <property type="component" value="Unassembled WGS sequence"/>
</dbReference>
<feature type="DNA-binding region" description="H-T-H motif" evidence="4">
    <location>
        <begin position="23"/>
        <end position="42"/>
    </location>
</feature>
<organism evidence="6 7">
    <name type="scientific">Paenibacillus amylolyticus</name>
    <dbReference type="NCBI Taxonomy" id="1451"/>
    <lineage>
        <taxon>Bacteria</taxon>
        <taxon>Bacillati</taxon>
        <taxon>Bacillota</taxon>
        <taxon>Bacilli</taxon>
        <taxon>Bacillales</taxon>
        <taxon>Paenibacillaceae</taxon>
        <taxon>Paenibacillus</taxon>
    </lineage>
</organism>
<name>A0A100VR74_PAEAM</name>
<dbReference type="AlphaFoldDB" id="A0A100VR74"/>
<keyword evidence="2 4" id="KW-0238">DNA-binding</keyword>
<dbReference type="EMBL" id="BCNV01000005">
    <property type="protein sequence ID" value="GAS84562.1"/>
    <property type="molecule type" value="Genomic_DNA"/>
</dbReference>
<dbReference type="PROSITE" id="PS50977">
    <property type="entry name" value="HTH_TETR_2"/>
    <property type="match status" value="1"/>
</dbReference>
<evidence type="ECO:0000256" key="2">
    <source>
        <dbReference type="ARBA" id="ARBA00023125"/>
    </source>
</evidence>
<dbReference type="InterPro" id="IPR001647">
    <property type="entry name" value="HTH_TetR"/>
</dbReference>
<evidence type="ECO:0000256" key="3">
    <source>
        <dbReference type="ARBA" id="ARBA00023163"/>
    </source>
</evidence>
<dbReference type="InterPro" id="IPR009057">
    <property type="entry name" value="Homeodomain-like_sf"/>
</dbReference>
<reference evidence="6 7" key="1">
    <citation type="journal article" date="2016" name="Genome Announc.">
        <title>Draft Genome Sequence of Paenibacillus amylolyticus Heshi-A3, Isolated from Fermented Rice Bran in a Japanese Fermented Seafood Dish.</title>
        <authorList>
            <person name="Akuzawa S."/>
            <person name="Nagaoka J."/>
            <person name="Kanekatsu M."/>
            <person name="Kubota E."/>
            <person name="Ohtake R."/>
            <person name="Suzuki T."/>
            <person name="Kanesaki Y."/>
        </authorList>
    </citation>
    <scope>NUCLEOTIDE SEQUENCE [LARGE SCALE GENOMIC DNA]</scope>
    <source>
        <strain evidence="6 7">Heshi-A3</strain>
    </source>
</reference>
<sequence length="207" mass="23901">MTAQSIRDAALFHFARDGYEGASLRAIADEVGIKKPSIYAHFSCKDDLFLHTLAFAFQEVQRHTLEYFRDHADMPLEHRLKGLLVWFEQEYNAHASARLMLRNCFYPPLYLYSEVMDLVYPFIDGMERALTRLLQRAMRNGDIPAIPAEQAAIAFMTFLDGITVEIIYGSSRRYKRRLEASWPVFWHGIHHLNEEAQSVVPEGDSTT</sequence>
<accession>A0A100VR74</accession>
<keyword evidence="3" id="KW-0804">Transcription</keyword>
<dbReference type="Pfam" id="PF00440">
    <property type="entry name" value="TetR_N"/>
    <property type="match status" value="1"/>
</dbReference>
<evidence type="ECO:0000259" key="5">
    <source>
        <dbReference type="PROSITE" id="PS50977"/>
    </source>
</evidence>
<protein>
    <submittedName>
        <fullName evidence="6">Transcriptional regulator</fullName>
    </submittedName>
</protein>
<comment type="caution">
    <text evidence="6">The sequence shown here is derived from an EMBL/GenBank/DDBJ whole genome shotgun (WGS) entry which is preliminary data.</text>
</comment>
<dbReference type="SUPFAM" id="SSF48498">
    <property type="entry name" value="Tetracyclin repressor-like, C-terminal domain"/>
    <property type="match status" value="1"/>
</dbReference>
<dbReference type="GO" id="GO:0000976">
    <property type="term" value="F:transcription cis-regulatory region binding"/>
    <property type="evidence" value="ECO:0007669"/>
    <property type="project" value="TreeGrafter"/>
</dbReference>
<feature type="domain" description="HTH tetR-type" evidence="5">
    <location>
        <begin position="1"/>
        <end position="60"/>
    </location>
</feature>
<proteinExistence type="predicted"/>
<dbReference type="Gene3D" id="1.10.10.60">
    <property type="entry name" value="Homeodomain-like"/>
    <property type="match status" value="1"/>
</dbReference>
<evidence type="ECO:0000313" key="7">
    <source>
        <dbReference type="Proteomes" id="UP000069697"/>
    </source>
</evidence>
<gene>
    <name evidence="6" type="ORF">PAHA3_4665</name>
</gene>
<dbReference type="PRINTS" id="PR00455">
    <property type="entry name" value="HTHTETR"/>
</dbReference>
<dbReference type="GO" id="GO:0003700">
    <property type="term" value="F:DNA-binding transcription factor activity"/>
    <property type="evidence" value="ECO:0007669"/>
    <property type="project" value="TreeGrafter"/>
</dbReference>
<keyword evidence="1" id="KW-0805">Transcription regulation</keyword>
<dbReference type="InterPro" id="IPR036271">
    <property type="entry name" value="Tet_transcr_reg_TetR-rel_C_sf"/>
</dbReference>
<dbReference type="SUPFAM" id="SSF46689">
    <property type="entry name" value="Homeodomain-like"/>
    <property type="match status" value="1"/>
</dbReference>
<dbReference type="Gene3D" id="1.10.357.10">
    <property type="entry name" value="Tetracycline Repressor, domain 2"/>
    <property type="match status" value="1"/>
</dbReference>
<dbReference type="PANTHER" id="PTHR30055">
    <property type="entry name" value="HTH-TYPE TRANSCRIPTIONAL REGULATOR RUTR"/>
    <property type="match status" value="1"/>
</dbReference>
<evidence type="ECO:0000313" key="6">
    <source>
        <dbReference type="EMBL" id="GAS84562.1"/>
    </source>
</evidence>
<evidence type="ECO:0000256" key="1">
    <source>
        <dbReference type="ARBA" id="ARBA00023015"/>
    </source>
</evidence>
<dbReference type="InterPro" id="IPR050109">
    <property type="entry name" value="HTH-type_TetR-like_transc_reg"/>
</dbReference>
<dbReference type="PANTHER" id="PTHR30055:SF238">
    <property type="entry name" value="MYCOFACTOCIN BIOSYNTHESIS TRANSCRIPTIONAL REGULATOR MFTR-RELATED"/>
    <property type="match status" value="1"/>
</dbReference>